<name>A0A166NCR4_EXIGL</name>
<dbReference type="EMBL" id="KV426700">
    <property type="protein sequence ID" value="KZV79013.1"/>
    <property type="molecule type" value="Genomic_DNA"/>
</dbReference>
<evidence type="ECO:0000313" key="1">
    <source>
        <dbReference type="EMBL" id="KZV79013.1"/>
    </source>
</evidence>
<gene>
    <name evidence="1" type="ORF">EXIGLDRAFT_735962</name>
</gene>
<accession>A0A166NCR4</accession>
<protein>
    <submittedName>
        <fullName evidence="1">Uncharacterized protein</fullName>
    </submittedName>
</protein>
<organism evidence="1 2">
    <name type="scientific">Exidia glandulosa HHB12029</name>
    <dbReference type="NCBI Taxonomy" id="1314781"/>
    <lineage>
        <taxon>Eukaryota</taxon>
        <taxon>Fungi</taxon>
        <taxon>Dikarya</taxon>
        <taxon>Basidiomycota</taxon>
        <taxon>Agaricomycotina</taxon>
        <taxon>Agaricomycetes</taxon>
        <taxon>Auriculariales</taxon>
        <taxon>Exidiaceae</taxon>
        <taxon>Exidia</taxon>
    </lineage>
</organism>
<dbReference type="Proteomes" id="UP000077266">
    <property type="component" value="Unassembled WGS sequence"/>
</dbReference>
<keyword evidence="2" id="KW-1185">Reference proteome</keyword>
<dbReference type="InParanoid" id="A0A166NCR4"/>
<proteinExistence type="predicted"/>
<sequence length="56" mass="6279">MCRRPPLGVDVETVLISAVRRRPQLRRTVCARDARDAHTAPDAGLDVGWLNVSVRR</sequence>
<reference evidence="1 2" key="1">
    <citation type="journal article" date="2016" name="Mol. Biol. Evol.">
        <title>Comparative Genomics of Early-Diverging Mushroom-Forming Fungi Provides Insights into the Origins of Lignocellulose Decay Capabilities.</title>
        <authorList>
            <person name="Nagy L.G."/>
            <person name="Riley R."/>
            <person name="Tritt A."/>
            <person name="Adam C."/>
            <person name="Daum C."/>
            <person name="Floudas D."/>
            <person name="Sun H."/>
            <person name="Yadav J.S."/>
            <person name="Pangilinan J."/>
            <person name="Larsson K.H."/>
            <person name="Matsuura K."/>
            <person name="Barry K."/>
            <person name="Labutti K."/>
            <person name="Kuo R."/>
            <person name="Ohm R.A."/>
            <person name="Bhattacharya S.S."/>
            <person name="Shirouzu T."/>
            <person name="Yoshinaga Y."/>
            <person name="Martin F.M."/>
            <person name="Grigoriev I.V."/>
            <person name="Hibbett D.S."/>
        </authorList>
    </citation>
    <scope>NUCLEOTIDE SEQUENCE [LARGE SCALE GENOMIC DNA]</scope>
    <source>
        <strain evidence="1 2">HHB12029</strain>
    </source>
</reference>
<dbReference type="AlphaFoldDB" id="A0A166NCR4"/>
<evidence type="ECO:0000313" key="2">
    <source>
        <dbReference type="Proteomes" id="UP000077266"/>
    </source>
</evidence>